<keyword evidence="1" id="KW-0472">Membrane</keyword>
<evidence type="ECO:0008006" key="4">
    <source>
        <dbReference type="Google" id="ProtNLM"/>
    </source>
</evidence>
<reference evidence="2 3" key="1">
    <citation type="submission" date="2023-08" db="EMBL/GenBank/DDBJ databases">
        <title>Implementing the SeqCode for naming new Mesorhizobium species isolated from Vachellia karroo root nodules.</title>
        <authorList>
            <person name="Van Lill M."/>
        </authorList>
    </citation>
    <scope>NUCLEOTIDE SEQUENCE [LARGE SCALE GENOMIC DNA]</scope>
    <source>
        <strain evidence="2 3">VK22B</strain>
    </source>
</reference>
<feature type="transmembrane region" description="Helical" evidence="1">
    <location>
        <begin position="234"/>
        <end position="253"/>
    </location>
</feature>
<protein>
    <recommendedName>
        <fullName evidence="4">ABC transporter permease</fullName>
    </recommendedName>
</protein>
<dbReference type="RefSeq" id="WP_320227337.1">
    <property type="nucleotide sequence ID" value="NZ_JAVIJC010000017.1"/>
</dbReference>
<keyword evidence="3" id="KW-1185">Reference proteome</keyword>
<name>A0ABU4Z2E5_9HYPH</name>
<dbReference type="EMBL" id="JAVIJC010000017">
    <property type="protein sequence ID" value="MDX8493393.1"/>
    <property type="molecule type" value="Genomic_DNA"/>
</dbReference>
<feature type="transmembrane region" description="Helical" evidence="1">
    <location>
        <begin position="168"/>
        <end position="188"/>
    </location>
</feature>
<evidence type="ECO:0000313" key="3">
    <source>
        <dbReference type="Proteomes" id="UP001271249"/>
    </source>
</evidence>
<comment type="caution">
    <text evidence="2">The sequence shown here is derived from an EMBL/GenBank/DDBJ whole genome shotgun (WGS) entry which is preliminary data.</text>
</comment>
<feature type="transmembrane region" description="Helical" evidence="1">
    <location>
        <begin position="97"/>
        <end position="120"/>
    </location>
</feature>
<feature type="transmembrane region" description="Helical" evidence="1">
    <location>
        <begin position="273"/>
        <end position="295"/>
    </location>
</feature>
<organism evidence="2 3">
    <name type="scientific">Mesorhizobium captivum</name>
    <dbReference type="NCBI Taxonomy" id="3072319"/>
    <lineage>
        <taxon>Bacteria</taxon>
        <taxon>Pseudomonadati</taxon>
        <taxon>Pseudomonadota</taxon>
        <taxon>Alphaproteobacteria</taxon>
        <taxon>Hyphomicrobiales</taxon>
        <taxon>Phyllobacteriaceae</taxon>
        <taxon>Mesorhizobium</taxon>
    </lineage>
</organism>
<keyword evidence="1" id="KW-0812">Transmembrane</keyword>
<evidence type="ECO:0000313" key="2">
    <source>
        <dbReference type="EMBL" id="MDX8493393.1"/>
    </source>
</evidence>
<dbReference type="Proteomes" id="UP001271249">
    <property type="component" value="Unassembled WGS sequence"/>
</dbReference>
<gene>
    <name evidence="2" type="ORF">RFN29_17640</name>
</gene>
<evidence type="ECO:0000256" key="1">
    <source>
        <dbReference type="SAM" id="Phobius"/>
    </source>
</evidence>
<feature type="transmembrane region" description="Helical" evidence="1">
    <location>
        <begin position="66"/>
        <end position="85"/>
    </location>
</feature>
<feature type="transmembrane region" description="Helical" evidence="1">
    <location>
        <begin position="34"/>
        <end position="54"/>
    </location>
</feature>
<sequence>MNSAKASLVVSRLTVLGDRVFNWGHSHRASIRNFGLVVAISIFAGGLLLAIQSMPGLIERLNATPFVFLVLVAVPATAALNALELQIMAAMAKKNMAWANAFEIGVFSSAANMLFLPAGLLSRAAALRAHGVGLQLGGSLILVFMALWFGAAFGYSGLFLLALGHIKIGAGFVAVGSLCAGVSIVFLVRLRPGWRLVVSALAVKLAGLVLEAFRLSLAAKALGIGLGFNQASTFSIASIIGTLTSLVPAGLGITEAITALLSPLANIDSVAGFVIAGTNRIAVVLGLLLLAVFLVGTKRLRSLSD</sequence>
<proteinExistence type="predicted"/>
<feature type="transmembrane region" description="Helical" evidence="1">
    <location>
        <begin position="140"/>
        <end position="161"/>
    </location>
</feature>
<feature type="transmembrane region" description="Helical" evidence="1">
    <location>
        <begin position="194"/>
        <end position="213"/>
    </location>
</feature>
<keyword evidence="1" id="KW-1133">Transmembrane helix</keyword>
<accession>A0ABU4Z2E5</accession>